<accession>A0ABR1CAL4</accession>
<reference evidence="1 2" key="1">
    <citation type="submission" date="2023-08" db="EMBL/GenBank/DDBJ databases">
        <title>A Necator americanus chromosomal reference genome.</title>
        <authorList>
            <person name="Ilik V."/>
            <person name="Petrzelkova K.J."/>
            <person name="Pardy F."/>
            <person name="Fuh T."/>
            <person name="Niatou-Singa F.S."/>
            <person name="Gouil Q."/>
            <person name="Baker L."/>
            <person name="Ritchie M.E."/>
            <person name="Jex A.R."/>
            <person name="Gazzola D."/>
            <person name="Li H."/>
            <person name="Toshio Fujiwara R."/>
            <person name="Zhan B."/>
            <person name="Aroian R.V."/>
            <person name="Pafco B."/>
            <person name="Schwarz E.M."/>
        </authorList>
    </citation>
    <scope>NUCLEOTIDE SEQUENCE [LARGE SCALE GENOMIC DNA]</scope>
    <source>
        <strain evidence="1 2">Aroian</strain>
        <tissue evidence="1">Whole animal</tissue>
    </source>
</reference>
<sequence>MRILELQLDYVLARNIPQSNIRKCRAVWGVTFDSDHPQILLSFKIRFHKRNREIPLQPKIDMTGLKDEECRTKILQRVYVHVGVRARKKLNDADSFTNCTQDAARETLPVLLPPKNTGDFNQEKRLRKKLRRRTSRAMEFGKAWEHQNPRKACALLKQYCDKMKRCSPVLNSANGVAVGEATLPIWRDFKALLNRLAPSAPELEHVHRPTCAVNEEPPTESEVLVCIQKIKNGKSGGDDGISAEMLKYLPLSGIREITKIIRSI</sequence>
<dbReference type="EMBL" id="JAVFWL010000002">
    <property type="protein sequence ID" value="KAK6734772.1"/>
    <property type="molecule type" value="Genomic_DNA"/>
</dbReference>
<comment type="caution">
    <text evidence="1">The sequence shown here is derived from an EMBL/GenBank/DDBJ whole genome shotgun (WGS) entry which is preliminary data.</text>
</comment>
<evidence type="ECO:0000313" key="2">
    <source>
        <dbReference type="Proteomes" id="UP001303046"/>
    </source>
</evidence>
<name>A0ABR1CAL4_NECAM</name>
<proteinExistence type="predicted"/>
<evidence type="ECO:0000313" key="1">
    <source>
        <dbReference type="EMBL" id="KAK6734772.1"/>
    </source>
</evidence>
<evidence type="ECO:0008006" key="3">
    <source>
        <dbReference type="Google" id="ProtNLM"/>
    </source>
</evidence>
<organism evidence="1 2">
    <name type="scientific">Necator americanus</name>
    <name type="common">Human hookworm</name>
    <dbReference type="NCBI Taxonomy" id="51031"/>
    <lineage>
        <taxon>Eukaryota</taxon>
        <taxon>Metazoa</taxon>
        <taxon>Ecdysozoa</taxon>
        <taxon>Nematoda</taxon>
        <taxon>Chromadorea</taxon>
        <taxon>Rhabditida</taxon>
        <taxon>Rhabditina</taxon>
        <taxon>Rhabditomorpha</taxon>
        <taxon>Strongyloidea</taxon>
        <taxon>Ancylostomatidae</taxon>
        <taxon>Bunostominae</taxon>
        <taxon>Necator</taxon>
    </lineage>
</organism>
<dbReference type="Proteomes" id="UP001303046">
    <property type="component" value="Unassembled WGS sequence"/>
</dbReference>
<keyword evidence="2" id="KW-1185">Reference proteome</keyword>
<gene>
    <name evidence="1" type="primary">Necator_chrII.g5935</name>
    <name evidence="1" type="ORF">RB195_018142</name>
</gene>
<protein>
    <recommendedName>
        <fullName evidence="3">Reverse transcriptase domain-containing protein</fullName>
    </recommendedName>
</protein>